<dbReference type="Proteomes" id="UP000604046">
    <property type="component" value="Unassembled WGS sequence"/>
</dbReference>
<evidence type="ECO:0000259" key="2">
    <source>
        <dbReference type="PROSITE" id="PS50800"/>
    </source>
</evidence>
<dbReference type="InterPro" id="IPR001969">
    <property type="entry name" value="Aspartic_peptidase_AS"/>
</dbReference>
<sequence>MTYSDDDAHWLSWDDDTQEPVPPGDVRALQWQGDHVLHQQVEIVLDSGADHSCLPESYANVGRKVASSNHWYRDAQGNPLKSHGVREAVLELSGASVKDRWLIAPVTSPLLSLSKLYRVGWSVGRDQDDNLVLERDGIKIPVYLKQNSLCVRGDIRVVMSDPTCDVRALQLHGPFLALTERFQVLSEGVHANRCNSSCFIDCATALATHDVRFRTTLINGPQGWKLHELNAEVARLDDPESALPHQGIERLHEIITIATSARVNMLDLFPEGDIPAPAQPVPVRAESDDDDPMLPLEGLNEDRDVIEDQGAGIGHDENQESDEQRAANPNAEYVVVDGVRLSMDCTLATLRAACVTLGLGKSGGKATVLKRIQDHLRRHELLERHHAEADDGAAVPREQAPVRMPTDEQRRAHSLTHVPYEAWCPFCVQFRARSDRHERSGGSERTCSTLSFDFAYTGRPKDPAKKLVCLVVADSHTGSRNAWALPRKGGTESMRYATAELCRYLNVLGHNEVTLKSDNEPTCLALKAAVKAYRTKLGLKTHIEAPEPGDHQSNPAEQAIEFLRQLTCTILAEYEKETKTAVGSLDPIHGWAWRHAGWMAHRFVKSHGITSFELVTGRPYNGKIISFGETCFGRIRSKVKGHPRWVRMLWLGKLTVSDAHVGVTPGGFLVSCRSVRGIPERFSDELCTVLRDMPYSQAAFLAGHVGQARAQRTPAGDDGPAVNAEVVPPEAPPPEQRLLPDDAMLSELVPQLPRPSIAAGTPEPPTPHQAGIASADAVNEDVAMPEPSPAGVGASPSGSSSSGSSGSNQAGRSPPETPADHVAPGSSEPAPVRKKLRLMAVTKIGDQEFYHVDGESPDEEIEADLGDGDLEIADDGQEQTLDMPQSLIFPLDHGEPELSDEELARIDQIAMKYELQRLGRMKVLAQVDGPIPGHRTLTTKFVVTWRLKSFGWIRRGEFEPNPGATGGGLMHVDDLLATAHGDTLEHVVAKLSERYTIAVQWIKDIGDELTFLKRVHRLISDTELEIQTACNVSDVGTKSLNPGRTEYLLGLMGIKDADNGYAPLGQAHAAMIENARAIRAVCRDLKHFAKRGEASAQMLSIMLLALQMTPSSGQPDQDDDSDENTGLFHQCLMFFFTVLECFGEFLSQYPSVASAGLQVMLLIVCMFAASCCCRHREPEALSVQLQVGNYANYVEADVRLSKGPRTGAAGRFHKVLKAPEESAPGTPARPLPLGSDDSDVPEEHRKAAARGARSKAKSSPRNRDEQARGSDEHAASESSEVIEEVPQARRRPKAAARPARVPDVWVSTRQGYAFHRIACTKLKHSDGVTEISRREAVEKGYTPCRVCRP</sequence>
<feature type="region of interest" description="Disordered" evidence="1">
    <location>
        <begin position="277"/>
        <end position="303"/>
    </location>
</feature>
<feature type="domain" description="SAP" evidence="2">
    <location>
        <begin position="342"/>
        <end position="376"/>
    </location>
</feature>
<protein>
    <submittedName>
        <fullName evidence="3">GIP protein</fullName>
    </submittedName>
</protein>
<feature type="region of interest" description="Disordered" evidence="1">
    <location>
        <begin position="1"/>
        <end position="22"/>
    </location>
</feature>
<gene>
    <name evidence="3" type="primary">GIP</name>
    <name evidence="3" type="ORF">SNAT2548_LOCUS865</name>
</gene>
<feature type="region of interest" description="Disordered" evidence="1">
    <location>
        <begin position="1216"/>
        <end position="1298"/>
    </location>
</feature>
<dbReference type="EMBL" id="CAJNDS010000044">
    <property type="protein sequence ID" value="CAE6931726.1"/>
    <property type="molecule type" value="Genomic_DNA"/>
</dbReference>
<feature type="compositionally biased region" description="Basic and acidic residues" evidence="1">
    <location>
        <begin position="1261"/>
        <end position="1275"/>
    </location>
</feature>
<organism evidence="3 4">
    <name type="scientific">Symbiodinium natans</name>
    <dbReference type="NCBI Taxonomy" id="878477"/>
    <lineage>
        <taxon>Eukaryota</taxon>
        <taxon>Sar</taxon>
        <taxon>Alveolata</taxon>
        <taxon>Dinophyceae</taxon>
        <taxon>Suessiales</taxon>
        <taxon>Symbiodiniaceae</taxon>
        <taxon>Symbiodinium</taxon>
    </lineage>
</organism>
<feature type="region of interest" description="Disordered" evidence="1">
    <location>
        <begin position="782"/>
        <end position="834"/>
    </location>
</feature>
<reference evidence="3" key="1">
    <citation type="submission" date="2021-02" db="EMBL/GenBank/DDBJ databases">
        <authorList>
            <person name="Dougan E. K."/>
            <person name="Rhodes N."/>
            <person name="Thang M."/>
            <person name="Chan C."/>
        </authorList>
    </citation>
    <scope>NUCLEOTIDE SEQUENCE</scope>
</reference>
<name>A0A812GSW4_9DINO</name>
<evidence type="ECO:0000256" key="1">
    <source>
        <dbReference type="SAM" id="MobiDB-lite"/>
    </source>
</evidence>
<keyword evidence="4" id="KW-1185">Reference proteome</keyword>
<comment type="caution">
    <text evidence="3">The sequence shown here is derived from an EMBL/GenBank/DDBJ whole genome shotgun (WGS) entry which is preliminary data.</text>
</comment>
<dbReference type="PROSITE" id="PS00141">
    <property type="entry name" value="ASP_PROTEASE"/>
    <property type="match status" value="1"/>
</dbReference>
<accession>A0A812GSW4</accession>
<evidence type="ECO:0000313" key="3">
    <source>
        <dbReference type="EMBL" id="CAE6931726.1"/>
    </source>
</evidence>
<dbReference type="OrthoDB" id="422512at2759"/>
<proteinExistence type="predicted"/>
<dbReference type="GO" id="GO:0004190">
    <property type="term" value="F:aspartic-type endopeptidase activity"/>
    <property type="evidence" value="ECO:0007669"/>
    <property type="project" value="InterPro"/>
</dbReference>
<dbReference type="PROSITE" id="PS50800">
    <property type="entry name" value="SAP"/>
    <property type="match status" value="1"/>
</dbReference>
<dbReference type="GO" id="GO:0006508">
    <property type="term" value="P:proteolysis"/>
    <property type="evidence" value="ECO:0007669"/>
    <property type="project" value="InterPro"/>
</dbReference>
<evidence type="ECO:0000313" key="4">
    <source>
        <dbReference type="Proteomes" id="UP000604046"/>
    </source>
</evidence>
<feature type="region of interest" description="Disordered" evidence="1">
    <location>
        <begin position="709"/>
        <end position="738"/>
    </location>
</feature>
<feature type="compositionally biased region" description="Low complexity" evidence="1">
    <location>
        <begin position="789"/>
        <end position="813"/>
    </location>
</feature>
<dbReference type="InterPro" id="IPR003034">
    <property type="entry name" value="SAP_dom"/>
</dbReference>